<dbReference type="PRINTS" id="PR01437">
    <property type="entry name" value="NUOXDRDTASE4"/>
</dbReference>
<reference evidence="11 12" key="1">
    <citation type="submission" date="2018-10" db="EMBL/GenBank/DDBJ databases">
        <title>Isolation, diversity and antifungal activity of actinobacteria from wheat.</title>
        <authorList>
            <person name="Han C."/>
        </authorList>
    </citation>
    <scope>NUCLEOTIDE SEQUENCE [LARGE SCALE GENOMIC DNA]</scope>
    <source>
        <strain evidence="11 12">NEAU-YY56</strain>
    </source>
</reference>
<dbReference type="PANTHER" id="PTHR42703">
    <property type="entry name" value="NADH DEHYDROGENASE"/>
    <property type="match status" value="1"/>
</dbReference>
<dbReference type="GO" id="GO:0005886">
    <property type="term" value="C:plasma membrane"/>
    <property type="evidence" value="ECO:0007669"/>
    <property type="project" value="UniProtKB-SubCell"/>
</dbReference>
<feature type="transmembrane region" description="Helical" evidence="9">
    <location>
        <begin position="266"/>
        <end position="289"/>
    </location>
</feature>
<dbReference type="GO" id="GO:0008137">
    <property type="term" value="F:NADH dehydrogenase (ubiquinone) activity"/>
    <property type="evidence" value="ECO:0007669"/>
    <property type="project" value="InterPro"/>
</dbReference>
<feature type="transmembrane region" description="Helical" evidence="9">
    <location>
        <begin position="164"/>
        <end position="184"/>
    </location>
</feature>
<feature type="transmembrane region" description="Helical" evidence="9">
    <location>
        <begin position="239"/>
        <end position="260"/>
    </location>
</feature>
<evidence type="ECO:0000256" key="5">
    <source>
        <dbReference type="ARBA" id="ARBA00022989"/>
    </source>
</evidence>
<evidence type="ECO:0000259" key="10">
    <source>
        <dbReference type="Pfam" id="PF00361"/>
    </source>
</evidence>
<dbReference type="PANTHER" id="PTHR42703:SF1">
    <property type="entry name" value="NA(+)_H(+) ANTIPORTER SUBUNIT D1"/>
    <property type="match status" value="1"/>
</dbReference>
<dbReference type="Proteomes" id="UP000269289">
    <property type="component" value="Unassembled WGS sequence"/>
</dbReference>
<feature type="transmembrane region" description="Helical" evidence="9">
    <location>
        <begin position="204"/>
        <end position="227"/>
    </location>
</feature>
<dbReference type="OrthoDB" id="9768329at2"/>
<evidence type="ECO:0000256" key="4">
    <source>
        <dbReference type="ARBA" id="ARBA00022692"/>
    </source>
</evidence>
<sequence>MGDVVLASLLLPLAGAVAAAVAPARRTVAVVTAAGQTVLAVVLAVTVLRDGPVATAPGGWEPPLGIALRVDGVAAAVGLLAAVVVTAVLAHACASPASTGPATEPAAGRSAYWPLTLLTLAGLQAVLVAADLFTTYVALELLTLGAVALVALGGRGAYGPALRYLCLAVLGSFAFLVAVALVYARTGTLTLDLAAAALPPGPALTTALGLATVGLLVKSALFPLHAWLPDAHAAAPTAVSPLLSALVVKGSFVVLLRVWTALGGDAALASVLAVLATGAVAWGGVLALRAAALKRVVAYSTVAQVGYLVLLLPLVTPALAGGDGVAVDVARTAWQGVLLVLLAHGLAKAAMFLAAGTLVGVAGSGRVADLGGTAARAPVVVTAYALAGVCLAGLPPSLGFVGKWALLDAALTGGRWWVVAVLLGGGLLTAAATARVLAATLREPGPGDGPPPGTPHGREEAPGATALPTPRAGERWPALALALLAVVTCVGSAWLADLVLVGAPPGVGG</sequence>
<feature type="transmembrane region" description="Helical" evidence="9">
    <location>
        <begin position="111"/>
        <end position="130"/>
    </location>
</feature>
<dbReference type="EMBL" id="RFFI01000169">
    <property type="protein sequence ID" value="RMI03562.1"/>
    <property type="molecule type" value="Genomic_DNA"/>
</dbReference>
<proteinExistence type="inferred from homology"/>
<dbReference type="AlphaFoldDB" id="A0A3M2INR7"/>
<dbReference type="GO" id="GO:0042773">
    <property type="term" value="P:ATP synthesis coupled electron transport"/>
    <property type="evidence" value="ECO:0007669"/>
    <property type="project" value="InterPro"/>
</dbReference>
<keyword evidence="12" id="KW-1185">Reference proteome</keyword>
<evidence type="ECO:0000256" key="2">
    <source>
        <dbReference type="ARBA" id="ARBA00005346"/>
    </source>
</evidence>
<dbReference type="RefSeq" id="WP_122151200.1">
    <property type="nucleotide sequence ID" value="NZ_RFFI01000169.1"/>
</dbReference>
<evidence type="ECO:0000313" key="12">
    <source>
        <dbReference type="Proteomes" id="UP000269289"/>
    </source>
</evidence>
<keyword evidence="5 9" id="KW-1133">Transmembrane helix</keyword>
<dbReference type="Pfam" id="PF00361">
    <property type="entry name" value="Proton_antipo_M"/>
    <property type="match status" value="1"/>
</dbReference>
<evidence type="ECO:0000256" key="3">
    <source>
        <dbReference type="ARBA" id="ARBA00022475"/>
    </source>
</evidence>
<comment type="similarity">
    <text evidence="2">Belongs to the CPA3 antiporters (TC 2.A.63) subunit D family.</text>
</comment>
<feature type="transmembrane region" description="Helical" evidence="9">
    <location>
        <begin position="72"/>
        <end position="90"/>
    </location>
</feature>
<comment type="caution">
    <text evidence="11">The sequence shown here is derived from an EMBL/GenBank/DDBJ whole genome shotgun (WGS) entry which is preliminary data.</text>
</comment>
<keyword evidence="6 9" id="KW-0472">Membrane</keyword>
<dbReference type="InterPro" id="IPR050586">
    <property type="entry name" value="CPA3_Na-H_Antiporter_D"/>
</dbReference>
<evidence type="ECO:0000313" key="11">
    <source>
        <dbReference type="EMBL" id="RMI03562.1"/>
    </source>
</evidence>
<dbReference type="InterPro" id="IPR001750">
    <property type="entry name" value="ND/Mrp_TM"/>
</dbReference>
<evidence type="ECO:0000256" key="7">
    <source>
        <dbReference type="RuleBase" id="RU000320"/>
    </source>
</evidence>
<evidence type="ECO:0000256" key="9">
    <source>
        <dbReference type="SAM" id="Phobius"/>
    </source>
</evidence>
<feature type="region of interest" description="Disordered" evidence="8">
    <location>
        <begin position="441"/>
        <end position="470"/>
    </location>
</feature>
<feature type="domain" description="NADH:quinone oxidoreductase/Mrp antiporter transmembrane" evidence="10">
    <location>
        <begin position="129"/>
        <end position="427"/>
    </location>
</feature>
<dbReference type="InterPro" id="IPR003918">
    <property type="entry name" value="NADH_UbQ_OxRdtase"/>
</dbReference>
<accession>A0A3M2INR7</accession>
<name>A0A3M2INR7_9CELL</name>
<feature type="transmembrane region" description="Helical" evidence="9">
    <location>
        <begin position="136"/>
        <end position="152"/>
    </location>
</feature>
<feature type="transmembrane region" description="Helical" evidence="9">
    <location>
        <begin position="336"/>
        <end position="362"/>
    </location>
</feature>
<keyword evidence="3" id="KW-1003">Cell membrane</keyword>
<comment type="subcellular location">
    <subcellularLocation>
        <location evidence="1">Cell membrane</location>
        <topology evidence="1">Multi-pass membrane protein</topology>
    </subcellularLocation>
    <subcellularLocation>
        <location evidence="7">Membrane</location>
        <topology evidence="7">Multi-pass membrane protein</topology>
    </subcellularLocation>
</comment>
<keyword evidence="4 7" id="KW-0812">Transmembrane</keyword>
<organism evidence="11 12">
    <name type="scientific">Cellulomonas triticagri</name>
    <dbReference type="NCBI Taxonomy" id="2483352"/>
    <lineage>
        <taxon>Bacteria</taxon>
        <taxon>Bacillati</taxon>
        <taxon>Actinomycetota</taxon>
        <taxon>Actinomycetes</taxon>
        <taxon>Micrococcales</taxon>
        <taxon>Cellulomonadaceae</taxon>
        <taxon>Cellulomonas</taxon>
    </lineage>
</organism>
<evidence type="ECO:0000256" key="1">
    <source>
        <dbReference type="ARBA" id="ARBA00004651"/>
    </source>
</evidence>
<feature type="transmembrane region" description="Helical" evidence="9">
    <location>
        <begin position="476"/>
        <end position="496"/>
    </location>
</feature>
<gene>
    <name evidence="11" type="ORF">EBM89_19170</name>
</gene>
<evidence type="ECO:0000256" key="8">
    <source>
        <dbReference type="SAM" id="MobiDB-lite"/>
    </source>
</evidence>
<feature type="transmembrane region" description="Helical" evidence="9">
    <location>
        <begin position="414"/>
        <end position="434"/>
    </location>
</feature>
<protein>
    <submittedName>
        <fullName evidence="11">Sodium:proton antiporter</fullName>
    </submittedName>
</protein>
<evidence type="ECO:0000256" key="6">
    <source>
        <dbReference type="ARBA" id="ARBA00023136"/>
    </source>
</evidence>
<feature type="transmembrane region" description="Helical" evidence="9">
    <location>
        <begin position="296"/>
        <end position="316"/>
    </location>
</feature>
<feature type="transmembrane region" description="Helical" evidence="9">
    <location>
        <begin position="374"/>
        <end position="394"/>
    </location>
</feature>